<protein>
    <submittedName>
        <fullName evidence="1">Uncharacterized protein</fullName>
    </submittedName>
</protein>
<reference evidence="1 2" key="1">
    <citation type="submission" date="2023-01" db="EMBL/GenBank/DDBJ databases">
        <title>Psychrosphaera sp. nov., isolated from marine algae.</title>
        <authorList>
            <person name="Bayburt H."/>
            <person name="Choi B.J."/>
            <person name="Kim J.M."/>
            <person name="Choi D.G."/>
            <person name="Jeon C.O."/>
        </authorList>
    </citation>
    <scope>NUCLEOTIDE SEQUENCE [LARGE SCALE GENOMIC DNA]</scope>
    <source>
        <strain evidence="1 2">G1-22</strain>
    </source>
</reference>
<proteinExistence type="predicted"/>
<comment type="caution">
    <text evidence="1">The sequence shown here is derived from an EMBL/GenBank/DDBJ whole genome shotgun (WGS) entry which is preliminary data.</text>
</comment>
<accession>A0ABT5FCK3</accession>
<gene>
    <name evidence="1" type="ORF">PN838_05315</name>
</gene>
<evidence type="ECO:0000313" key="1">
    <source>
        <dbReference type="EMBL" id="MDC2888306.1"/>
    </source>
</evidence>
<name>A0ABT5FCK3_9GAMM</name>
<dbReference type="EMBL" id="JAQOMS010000002">
    <property type="protein sequence ID" value="MDC2888306.1"/>
    <property type="molecule type" value="Genomic_DNA"/>
</dbReference>
<dbReference type="RefSeq" id="WP_272179962.1">
    <property type="nucleotide sequence ID" value="NZ_JAQOMS010000002.1"/>
</dbReference>
<dbReference type="SUPFAM" id="SSF64518">
    <property type="entry name" value="Phase 1 flagellin"/>
    <property type="match status" value="1"/>
</dbReference>
<evidence type="ECO:0000313" key="2">
    <source>
        <dbReference type="Proteomes" id="UP001528411"/>
    </source>
</evidence>
<dbReference type="Proteomes" id="UP001528411">
    <property type="component" value="Unassembled WGS sequence"/>
</dbReference>
<organism evidence="1 2">
    <name type="scientific">Psychrosphaera algicola</name>
    <dbReference type="NCBI Taxonomy" id="3023714"/>
    <lineage>
        <taxon>Bacteria</taxon>
        <taxon>Pseudomonadati</taxon>
        <taxon>Pseudomonadota</taxon>
        <taxon>Gammaproteobacteria</taxon>
        <taxon>Alteromonadales</taxon>
        <taxon>Pseudoalteromonadaceae</taxon>
        <taxon>Psychrosphaera</taxon>
    </lineage>
</organism>
<keyword evidence="2" id="KW-1185">Reference proteome</keyword>
<sequence>MATRIATANYFQRNVAQLQTRQANLDRAQLELSTGKKIINPSDDPTGANTVIRLKKEIHRSAIDI</sequence>